<dbReference type="EC" id="2.5.1.78" evidence="3 7"/>
<dbReference type="SUPFAM" id="SSF52121">
    <property type="entry name" value="Lumazine synthase"/>
    <property type="match status" value="1"/>
</dbReference>
<feature type="binding site" evidence="7">
    <location>
        <begin position="104"/>
        <end position="106"/>
    </location>
    <ligand>
        <name>5-amino-6-(D-ribitylamino)uracil</name>
        <dbReference type="ChEBI" id="CHEBI:15934"/>
    </ligand>
</feature>
<evidence type="ECO:0000256" key="2">
    <source>
        <dbReference type="ARBA" id="ARBA00007424"/>
    </source>
</evidence>
<evidence type="ECO:0000256" key="4">
    <source>
        <dbReference type="ARBA" id="ARBA00022619"/>
    </source>
</evidence>
<dbReference type="UniPathway" id="UPA00275">
    <property type="reaction ID" value="UER00404"/>
</dbReference>
<evidence type="ECO:0000313" key="10">
    <source>
        <dbReference type="Proteomes" id="UP000095332"/>
    </source>
</evidence>
<comment type="catalytic activity">
    <reaction evidence="6 7">
        <text>(2S)-2-hydroxy-3-oxobutyl phosphate + 5-amino-6-(D-ribitylamino)uracil = 6,7-dimethyl-8-(1-D-ribityl)lumazine + phosphate + 2 H2O + H(+)</text>
        <dbReference type="Rhea" id="RHEA:26152"/>
        <dbReference type="ChEBI" id="CHEBI:15377"/>
        <dbReference type="ChEBI" id="CHEBI:15378"/>
        <dbReference type="ChEBI" id="CHEBI:15934"/>
        <dbReference type="ChEBI" id="CHEBI:43474"/>
        <dbReference type="ChEBI" id="CHEBI:58201"/>
        <dbReference type="ChEBI" id="CHEBI:58830"/>
        <dbReference type="EC" id="2.5.1.78"/>
    </reaction>
</comment>
<dbReference type="NCBIfam" id="TIGR00114">
    <property type="entry name" value="lumazine-synth"/>
    <property type="match status" value="1"/>
</dbReference>
<organism evidence="8 11">
    <name type="scientific">Parabacteroides distasonis</name>
    <dbReference type="NCBI Taxonomy" id="823"/>
    <lineage>
        <taxon>Bacteria</taxon>
        <taxon>Pseudomonadati</taxon>
        <taxon>Bacteroidota</taxon>
        <taxon>Bacteroidia</taxon>
        <taxon>Bacteroidales</taxon>
        <taxon>Tannerellaceae</taxon>
        <taxon>Parabacteroides</taxon>
    </lineage>
</organism>
<dbReference type="EMBL" id="CYXP01000011">
    <property type="protein sequence ID" value="CUN32113.1"/>
    <property type="molecule type" value="Genomic_DNA"/>
</dbReference>
<dbReference type="Proteomes" id="UP000095332">
    <property type="component" value="Unassembled WGS sequence"/>
</dbReference>
<feature type="binding site" evidence="7">
    <location>
        <position position="46"/>
    </location>
    <ligand>
        <name>5-amino-6-(D-ribitylamino)uracil</name>
        <dbReference type="ChEBI" id="CHEBI:15934"/>
    </ligand>
</feature>
<evidence type="ECO:0000313" key="11">
    <source>
        <dbReference type="Proteomes" id="UP000095591"/>
    </source>
</evidence>
<feature type="binding site" evidence="7">
    <location>
        <begin position="80"/>
        <end position="82"/>
    </location>
    <ligand>
        <name>5-amino-6-(D-ribitylamino)uracil</name>
        <dbReference type="ChEBI" id="CHEBI:15934"/>
    </ligand>
</feature>
<evidence type="ECO:0000313" key="9">
    <source>
        <dbReference type="EMBL" id="CUQ46777.1"/>
    </source>
</evidence>
<evidence type="ECO:0000313" key="8">
    <source>
        <dbReference type="EMBL" id="CUN32113.1"/>
    </source>
</evidence>
<keyword evidence="4 7" id="KW-0686">Riboflavin biosynthesis</keyword>
<comment type="pathway">
    <text evidence="1 7">Cofactor biosynthesis; riboflavin biosynthesis; riboflavin from 2-hydroxy-3-oxobutyl phosphate and 5-amino-6-(D-ribitylamino)uracil: step 1/2.</text>
</comment>
<evidence type="ECO:0000256" key="5">
    <source>
        <dbReference type="ARBA" id="ARBA00022679"/>
    </source>
</evidence>
<protein>
    <recommendedName>
        <fullName evidence="3 7">6,7-dimethyl-8-ribityllumazine synthase</fullName>
        <shortName evidence="7">DMRL synthase</shortName>
        <shortName evidence="7">LS</shortName>
        <shortName evidence="7">Lumazine synthase</shortName>
        <ecNumber evidence="3 7">2.5.1.78</ecNumber>
    </recommendedName>
</protein>
<accession>A0A173VY67</accession>
<dbReference type="PANTHER" id="PTHR21058:SF0">
    <property type="entry name" value="6,7-DIMETHYL-8-RIBITYLLUMAZINE SYNTHASE"/>
    <property type="match status" value="1"/>
</dbReference>
<dbReference type="PANTHER" id="PTHR21058">
    <property type="entry name" value="6,7-DIMETHYL-8-RIBITYLLUMAZINE SYNTHASE DMRL SYNTHASE LUMAZINE SYNTHASE"/>
    <property type="match status" value="1"/>
</dbReference>
<sequence>MSRSNKASSSFKETSMATAYQNLSEYDFNSVPDASEMNIGIVVAEWNKNITEKLLEGACNTLEKHGVKPENIVVKRVPGSFELTFGAKRLAETKELDAVIVLGCVVRGDTPHFDYVCSGVTQGITELNLMYDIPFIFGLLTTDTMQQSEDRAGGRYGNKGDEAAVTAIKMVNFSA</sequence>
<proteinExistence type="inferred from homology"/>
<comment type="similarity">
    <text evidence="2 7">Belongs to the DMRL synthase family.</text>
</comment>
<name>A0A173VY67_PARDI</name>
<dbReference type="InterPro" id="IPR034964">
    <property type="entry name" value="LS"/>
</dbReference>
<dbReference type="EMBL" id="CZBM01000014">
    <property type="protein sequence ID" value="CUQ46777.1"/>
    <property type="molecule type" value="Genomic_DNA"/>
</dbReference>
<dbReference type="Proteomes" id="UP000095591">
    <property type="component" value="Unassembled WGS sequence"/>
</dbReference>
<dbReference type="InterPro" id="IPR002180">
    <property type="entry name" value="LS/RS"/>
</dbReference>
<evidence type="ECO:0000256" key="1">
    <source>
        <dbReference type="ARBA" id="ARBA00004917"/>
    </source>
</evidence>
<feature type="binding site" evidence="7">
    <location>
        <begin position="109"/>
        <end position="110"/>
    </location>
    <ligand>
        <name>(2S)-2-hydroxy-3-oxobutyl phosphate</name>
        <dbReference type="ChEBI" id="CHEBI:58830"/>
    </ligand>
</feature>
<dbReference type="AlphaFoldDB" id="A0A173VY67"/>
<dbReference type="CDD" id="cd09209">
    <property type="entry name" value="Lumazine_synthase-I"/>
    <property type="match status" value="1"/>
</dbReference>
<dbReference type="GO" id="GO:0000906">
    <property type="term" value="F:6,7-dimethyl-8-ribityllumazine synthase activity"/>
    <property type="evidence" value="ECO:0007669"/>
    <property type="project" value="UniProtKB-UniRule"/>
</dbReference>
<evidence type="ECO:0000256" key="6">
    <source>
        <dbReference type="ARBA" id="ARBA00048785"/>
    </source>
</evidence>
<keyword evidence="5 7" id="KW-0808">Transferase</keyword>
<evidence type="ECO:0000256" key="7">
    <source>
        <dbReference type="HAMAP-Rule" id="MF_00178"/>
    </source>
</evidence>
<reference evidence="10 11" key="1">
    <citation type="submission" date="2015-09" db="EMBL/GenBank/DDBJ databases">
        <authorList>
            <consortium name="Pathogen Informatics"/>
        </authorList>
    </citation>
    <scope>NUCLEOTIDE SEQUENCE [LARGE SCALE GENOMIC DNA]</scope>
    <source>
        <strain evidence="8 11">2789STDY5608872</strain>
        <strain evidence="9 10">2789STDY5834948</strain>
    </source>
</reference>
<feature type="binding site" evidence="7">
    <location>
        <position position="151"/>
    </location>
    <ligand>
        <name>(2S)-2-hydroxy-3-oxobutyl phosphate</name>
        <dbReference type="ChEBI" id="CHEBI:58830"/>
    </ligand>
</feature>
<gene>
    <name evidence="7 8" type="primary">ribH</name>
    <name evidence="8" type="ORF">ERS852429_03921</name>
    <name evidence="9" type="ORF">ERS852560_03153</name>
</gene>
<dbReference type="GO" id="GO:0005829">
    <property type="term" value="C:cytosol"/>
    <property type="evidence" value="ECO:0007669"/>
    <property type="project" value="TreeGrafter"/>
</dbReference>
<dbReference type="HAMAP" id="MF_00178">
    <property type="entry name" value="Lumazine_synth"/>
    <property type="match status" value="1"/>
</dbReference>
<comment type="function">
    <text evidence="7">Catalyzes the formation of 6,7-dimethyl-8-ribityllumazine by condensation of 5-amino-6-(D-ribitylamino)uracil with 3,4-dihydroxy-2-butanone 4-phosphate. This is the penultimate step in the biosynthesis of riboflavin.</text>
</comment>
<feature type="active site" description="Proton donor" evidence="7">
    <location>
        <position position="112"/>
    </location>
</feature>
<dbReference type="Pfam" id="PF00885">
    <property type="entry name" value="DMRL_synthase"/>
    <property type="match status" value="1"/>
</dbReference>
<feature type="binding site" evidence="7">
    <location>
        <position position="137"/>
    </location>
    <ligand>
        <name>5-amino-6-(D-ribitylamino)uracil</name>
        <dbReference type="ChEBI" id="CHEBI:15934"/>
    </ligand>
</feature>
<dbReference type="Gene3D" id="3.40.50.960">
    <property type="entry name" value="Lumazine/riboflavin synthase"/>
    <property type="match status" value="1"/>
</dbReference>
<evidence type="ECO:0000256" key="3">
    <source>
        <dbReference type="ARBA" id="ARBA00012664"/>
    </source>
</evidence>
<dbReference type="InterPro" id="IPR036467">
    <property type="entry name" value="LS/RS_sf"/>
</dbReference>
<dbReference type="GO" id="GO:0009231">
    <property type="term" value="P:riboflavin biosynthetic process"/>
    <property type="evidence" value="ECO:0007669"/>
    <property type="project" value="UniProtKB-UniRule"/>
</dbReference>
<dbReference type="GO" id="GO:0009349">
    <property type="term" value="C:riboflavin synthase complex"/>
    <property type="evidence" value="ECO:0007669"/>
    <property type="project" value="UniProtKB-UniRule"/>
</dbReference>